<gene>
    <name evidence="8" type="ORF">RJT34_30044</name>
</gene>
<dbReference type="PANTHER" id="PTHR11062:SF282">
    <property type="entry name" value="XYLOGLUCAN GALACTOSYLTRANSFERASE GT11-RELATED"/>
    <property type="match status" value="1"/>
</dbReference>
<sequence>MEKSTTGKCHNKFWFAILASSIGWLLCYAYFTALKGDNTLFILLSHKASHYHIHTPNNGLHVRDSLRNMKIIKKKKKHASAFTKIPPIKNHKVENVIHDHFPMKTHFSINKKVEVVGPKSMTKLNNSVSVTINKDPCIGSHIYIHKLPSRFNNDMVKNCGSLSHWTNMCNFTTNLGHGPVLEDPRNVFSDNGWFATHQFMLELIFHNKMKKYKCLTNDSSIASAIVPYYAGLDVSRYLWNSNTSMRDAGSLDLVKWLREKPEWEKMWGRDHFMVAGRITWDFRRTKSGWGNQLLMLPEAKNMTVLVIEKSPWNNNDFAIPYPTYFHPSRVKQVLGSKKEHFCSVLLVPLVPVMKIPYVVTFLDSAMLQGTNARWDSYTRRSIFDSILAGCIPVFFHPCSAYVQYLWHLPKDYATYSIFISTKDVQGGKVSIERVLNKIPKVTVRYMRGQVIKLIPRIVYTDPRFRLDVVEDACDVTIKRVLERVDKVRQELKDGVVPSLNVAEELTWKYSLSGTLDEHGWDSFFVRKTG</sequence>
<accession>A0AAN9ETV9</accession>
<comment type="subcellular location">
    <subcellularLocation>
        <location evidence="1">Golgi apparatus membrane</location>
        <topology evidence="1">Single-pass type II membrane protein</topology>
    </subcellularLocation>
</comment>
<dbReference type="EMBL" id="JAYKXN010000008">
    <property type="protein sequence ID" value="KAK7262471.1"/>
    <property type="molecule type" value="Genomic_DNA"/>
</dbReference>
<dbReference type="InterPro" id="IPR040911">
    <property type="entry name" value="Exostosin_GT47"/>
</dbReference>
<evidence type="ECO:0000256" key="5">
    <source>
        <dbReference type="ARBA" id="ARBA00023034"/>
    </source>
</evidence>
<feature type="domain" description="Exostosin GT47" evidence="7">
    <location>
        <begin position="375"/>
        <end position="432"/>
    </location>
</feature>
<evidence type="ECO:0000256" key="3">
    <source>
        <dbReference type="ARBA" id="ARBA00022676"/>
    </source>
</evidence>
<keyword evidence="5" id="KW-0333">Golgi apparatus</keyword>
<dbReference type="GO" id="GO:0000139">
    <property type="term" value="C:Golgi membrane"/>
    <property type="evidence" value="ECO:0007669"/>
    <property type="project" value="UniProtKB-SubCell"/>
</dbReference>
<keyword evidence="3" id="KW-0328">Glycosyltransferase</keyword>
<keyword evidence="6" id="KW-1133">Transmembrane helix</keyword>
<dbReference type="Proteomes" id="UP001359559">
    <property type="component" value="Unassembled WGS sequence"/>
</dbReference>
<evidence type="ECO:0000313" key="8">
    <source>
        <dbReference type="EMBL" id="KAK7262471.1"/>
    </source>
</evidence>
<dbReference type="AlphaFoldDB" id="A0AAN9ETV9"/>
<comment type="similarity">
    <text evidence="2">Belongs to the glycosyltransferase 47 family.</text>
</comment>
<proteinExistence type="inferred from homology"/>
<comment type="caution">
    <text evidence="8">The sequence shown here is derived from an EMBL/GenBank/DDBJ whole genome shotgun (WGS) entry which is preliminary data.</text>
</comment>
<dbReference type="PANTHER" id="PTHR11062">
    <property type="entry name" value="EXOSTOSIN HEPARAN SULFATE GLYCOSYLTRANSFERASE -RELATED"/>
    <property type="match status" value="1"/>
</dbReference>
<feature type="domain" description="Exostosin GT47" evidence="7">
    <location>
        <begin position="139"/>
        <end position="331"/>
    </location>
</feature>
<organism evidence="8 9">
    <name type="scientific">Clitoria ternatea</name>
    <name type="common">Butterfly pea</name>
    <dbReference type="NCBI Taxonomy" id="43366"/>
    <lineage>
        <taxon>Eukaryota</taxon>
        <taxon>Viridiplantae</taxon>
        <taxon>Streptophyta</taxon>
        <taxon>Embryophyta</taxon>
        <taxon>Tracheophyta</taxon>
        <taxon>Spermatophyta</taxon>
        <taxon>Magnoliopsida</taxon>
        <taxon>eudicotyledons</taxon>
        <taxon>Gunneridae</taxon>
        <taxon>Pentapetalae</taxon>
        <taxon>rosids</taxon>
        <taxon>fabids</taxon>
        <taxon>Fabales</taxon>
        <taxon>Fabaceae</taxon>
        <taxon>Papilionoideae</taxon>
        <taxon>50 kb inversion clade</taxon>
        <taxon>NPAAA clade</taxon>
        <taxon>indigoferoid/millettioid clade</taxon>
        <taxon>Phaseoleae</taxon>
        <taxon>Clitoria</taxon>
    </lineage>
</organism>
<keyword evidence="6" id="KW-0812">Transmembrane</keyword>
<dbReference type="InterPro" id="IPR004263">
    <property type="entry name" value="Exostosin"/>
</dbReference>
<evidence type="ECO:0000256" key="1">
    <source>
        <dbReference type="ARBA" id="ARBA00004323"/>
    </source>
</evidence>
<dbReference type="Pfam" id="PF03016">
    <property type="entry name" value="Exostosin_GT47"/>
    <property type="match status" value="2"/>
</dbReference>
<protein>
    <recommendedName>
        <fullName evidence="7">Exostosin GT47 domain-containing protein</fullName>
    </recommendedName>
</protein>
<name>A0AAN9ETV9_CLITE</name>
<keyword evidence="3" id="KW-0808">Transferase</keyword>
<keyword evidence="9" id="KW-1185">Reference proteome</keyword>
<feature type="transmembrane region" description="Helical" evidence="6">
    <location>
        <begin position="12"/>
        <end position="31"/>
    </location>
</feature>
<evidence type="ECO:0000256" key="6">
    <source>
        <dbReference type="SAM" id="Phobius"/>
    </source>
</evidence>
<keyword evidence="4" id="KW-0735">Signal-anchor</keyword>
<evidence type="ECO:0000313" key="9">
    <source>
        <dbReference type="Proteomes" id="UP001359559"/>
    </source>
</evidence>
<keyword evidence="6" id="KW-0472">Membrane</keyword>
<dbReference type="GO" id="GO:0016757">
    <property type="term" value="F:glycosyltransferase activity"/>
    <property type="evidence" value="ECO:0007669"/>
    <property type="project" value="UniProtKB-KW"/>
</dbReference>
<evidence type="ECO:0000256" key="4">
    <source>
        <dbReference type="ARBA" id="ARBA00022968"/>
    </source>
</evidence>
<evidence type="ECO:0000256" key="2">
    <source>
        <dbReference type="ARBA" id="ARBA00010271"/>
    </source>
</evidence>
<evidence type="ECO:0000259" key="7">
    <source>
        <dbReference type="Pfam" id="PF03016"/>
    </source>
</evidence>
<reference evidence="8 9" key="1">
    <citation type="submission" date="2024-01" db="EMBL/GenBank/DDBJ databases">
        <title>The genomes of 5 underutilized Papilionoideae crops provide insights into root nodulation and disease resistance.</title>
        <authorList>
            <person name="Yuan L."/>
        </authorList>
    </citation>
    <scope>NUCLEOTIDE SEQUENCE [LARGE SCALE GENOMIC DNA]</scope>
    <source>
        <strain evidence="8">LY-2023</strain>
        <tissue evidence="8">Leaf</tissue>
    </source>
</reference>